<sequence>MPIAQDDACFDDCCAPQAPAVPIAQDDACFDDCCAPQAAAESVAQDACVDDCCAPATAEARAVDGGGGQDDCCAPDAAARLSASVGRVSATDEGSAAGARTVVRVTGMDCASCAVTIEKRVGQLPGVHRATVNFAAGRLDAEHDEGLAREVIEEAVVRAGYGIERGAAAEREAFWTQPRVLLTVAGLAIFLLAHVLALVGASDTVTNVAYVVATAVGGLPIYRAAVASAMTRVADINVLMTLAVIGAVAIGAWGEASLVVILFAVSNALQVYAVGRTRGSVRALARLAPNEVLVRRDGREVEVPVEEVLVGDLVVVRPGERIGVDGEVLEGASALDESPVTGESTPAEKGVGDPVYSGSLNGAGGLVLRVTKDAGASTLQRITRMVEEAQGTKAPIEQFVSRFSRVYTPIVLVAALLVALVPPLLGGEFSTWFYRALVLLIVSCPCALVISTPVSVVSAIGAASRRGILIKGGSALEASGKLTTMFFDKTGTLTEGRPVVERVISRDGADEASVLRVAAALERRSEHPLAHAILAAAGDAELPEVQDFRSIPGRGAEGMVGGRRHLVGSPRLYTERGISLEPIAADLRVVEDAGETPVIVGDERGPVAVLGLADAIRQDAHEALDALRRIGVERLVMLTGDADAPARRVAEELGIEYRAQLLPEDKVAAIRELAPERGSAGMVGDGINDAPALAAADVSFAMGAAGTDAALEAADIALMADDLSKVADAVELSRRAERMIKQNIVASIVFNTGFTVLAPIGLIPLWLAVLEDAVTSTGVTANSLRLFRTRTRSDRRTPRRPSAGTPARDGAALASGA</sequence>
<evidence type="ECO:0000256" key="13">
    <source>
        <dbReference type="SAM" id="MobiDB-lite"/>
    </source>
</evidence>
<dbReference type="CDD" id="cd00371">
    <property type="entry name" value="HMA"/>
    <property type="match status" value="1"/>
</dbReference>
<feature type="region of interest" description="Disordered" evidence="13">
    <location>
        <begin position="790"/>
        <end position="817"/>
    </location>
</feature>
<dbReference type="SUPFAM" id="SSF56784">
    <property type="entry name" value="HAD-like"/>
    <property type="match status" value="1"/>
</dbReference>
<comment type="similarity">
    <text evidence="2 12">Belongs to the cation transport ATPase (P-type) (TC 3.A.3) family. Type IB subfamily.</text>
</comment>
<keyword evidence="7 12" id="KW-0547">Nucleotide-binding</keyword>
<dbReference type="InterPro" id="IPR006121">
    <property type="entry name" value="HMA_dom"/>
</dbReference>
<dbReference type="Proteomes" id="UP001277761">
    <property type="component" value="Unassembled WGS sequence"/>
</dbReference>
<evidence type="ECO:0000256" key="1">
    <source>
        <dbReference type="ARBA" id="ARBA00004651"/>
    </source>
</evidence>
<dbReference type="PROSITE" id="PS00154">
    <property type="entry name" value="ATPASE_E1_E2"/>
    <property type="match status" value="1"/>
</dbReference>
<feature type="transmembrane region" description="Helical" evidence="12">
    <location>
        <begin position="180"/>
        <end position="201"/>
    </location>
</feature>
<dbReference type="Pfam" id="PF00122">
    <property type="entry name" value="E1-E2_ATPase"/>
    <property type="match status" value="1"/>
</dbReference>
<accession>A0ABU4VNF4</accession>
<feature type="transmembrane region" description="Helical" evidence="12">
    <location>
        <begin position="432"/>
        <end position="461"/>
    </location>
</feature>
<keyword evidence="5 12" id="KW-0812">Transmembrane</keyword>
<dbReference type="PROSITE" id="PS50846">
    <property type="entry name" value="HMA_2"/>
    <property type="match status" value="1"/>
</dbReference>
<dbReference type="Gene3D" id="3.30.70.100">
    <property type="match status" value="1"/>
</dbReference>
<proteinExistence type="inferred from homology"/>
<dbReference type="PROSITE" id="PS01047">
    <property type="entry name" value="HMA_1"/>
    <property type="match status" value="1"/>
</dbReference>
<dbReference type="InterPro" id="IPR023298">
    <property type="entry name" value="ATPase_P-typ_TM_dom_sf"/>
</dbReference>
<dbReference type="PANTHER" id="PTHR48085">
    <property type="entry name" value="CADMIUM/ZINC-TRANSPORTING ATPASE HMA2-RELATED"/>
    <property type="match status" value="1"/>
</dbReference>
<evidence type="ECO:0000313" key="16">
    <source>
        <dbReference type="Proteomes" id="UP001277761"/>
    </source>
</evidence>
<evidence type="ECO:0000256" key="8">
    <source>
        <dbReference type="ARBA" id="ARBA00022840"/>
    </source>
</evidence>
<keyword evidence="4" id="KW-0597">Phosphoprotein</keyword>
<dbReference type="RefSeq" id="WP_319955535.1">
    <property type="nucleotide sequence ID" value="NZ_JAXAVX010000013.1"/>
</dbReference>
<dbReference type="InterPro" id="IPR023214">
    <property type="entry name" value="HAD_sf"/>
</dbReference>
<evidence type="ECO:0000256" key="6">
    <source>
        <dbReference type="ARBA" id="ARBA00022723"/>
    </source>
</evidence>
<dbReference type="SUPFAM" id="SSF81653">
    <property type="entry name" value="Calcium ATPase, transduction domain A"/>
    <property type="match status" value="1"/>
</dbReference>
<dbReference type="InterPro" id="IPR051014">
    <property type="entry name" value="Cation_Transport_ATPase_IB"/>
</dbReference>
<keyword evidence="10 12" id="KW-1133">Transmembrane helix</keyword>
<evidence type="ECO:0000256" key="4">
    <source>
        <dbReference type="ARBA" id="ARBA00022553"/>
    </source>
</evidence>
<dbReference type="NCBIfam" id="TIGR01525">
    <property type="entry name" value="ATPase-IB_hvy"/>
    <property type="match status" value="1"/>
</dbReference>
<reference evidence="15 16" key="1">
    <citation type="submission" date="2023-11" db="EMBL/GenBank/DDBJ databases">
        <authorList>
            <person name="Xu M."/>
            <person name="Jiang T."/>
        </authorList>
    </citation>
    <scope>NUCLEOTIDE SEQUENCE [LARGE SCALE GENOMIC DNA]</scope>
    <source>
        <strain evidence="15 16">SD</strain>
    </source>
</reference>
<comment type="subcellular location">
    <subcellularLocation>
        <location evidence="1">Cell membrane</location>
        <topology evidence="1">Multi-pass membrane protein</topology>
    </subcellularLocation>
</comment>
<evidence type="ECO:0000259" key="14">
    <source>
        <dbReference type="PROSITE" id="PS50846"/>
    </source>
</evidence>
<evidence type="ECO:0000256" key="9">
    <source>
        <dbReference type="ARBA" id="ARBA00022967"/>
    </source>
</evidence>
<feature type="region of interest" description="Disordered" evidence="13">
    <location>
        <begin position="335"/>
        <end position="354"/>
    </location>
</feature>
<name>A0ABU4VNF4_9ACTN</name>
<dbReference type="InterPro" id="IPR059000">
    <property type="entry name" value="ATPase_P-type_domA"/>
</dbReference>
<dbReference type="SUPFAM" id="SSF81665">
    <property type="entry name" value="Calcium ATPase, transmembrane domain M"/>
    <property type="match status" value="1"/>
</dbReference>
<dbReference type="InterPro" id="IPR036412">
    <property type="entry name" value="HAD-like_sf"/>
</dbReference>
<comment type="caution">
    <text evidence="15">The sequence shown here is derived from an EMBL/GenBank/DDBJ whole genome shotgun (WGS) entry which is preliminary data.</text>
</comment>
<evidence type="ECO:0000313" key="15">
    <source>
        <dbReference type="EMBL" id="MDX8153384.1"/>
    </source>
</evidence>
<keyword evidence="16" id="KW-1185">Reference proteome</keyword>
<evidence type="ECO:0000256" key="2">
    <source>
        <dbReference type="ARBA" id="ARBA00006024"/>
    </source>
</evidence>
<dbReference type="PRINTS" id="PR00119">
    <property type="entry name" value="CATATPASE"/>
</dbReference>
<dbReference type="InterPro" id="IPR017969">
    <property type="entry name" value="Heavy-metal-associated_CS"/>
</dbReference>
<dbReference type="SUPFAM" id="SSF55008">
    <property type="entry name" value="HMA, heavy metal-associated domain"/>
    <property type="match status" value="1"/>
</dbReference>
<dbReference type="InterPro" id="IPR008250">
    <property type="entry name" value="ATPase_P-typ_transduc_dom_A_sf"/>
</dbReference>
<keyword evidence="8 12" id="KW-0067">ATP-binding</keyword>
<evidence type="ECO:0000256" key="3">
    <source>
        <dbReference type="ARBA" id="ARBA00022475"/>
    </source>
</evidence>
<dbReference type="Pfam" id="PF00403">
    <property type="entry name" value="HMA"/>
    <property type="match status" value="1"/>
</dbReference>
<dbReference type="Gene3D" id="3.40.50.1000">
    <property type="entry name" value="HAD superfamily/HAD-like"/>
    <property type="match status" value="1"/>
</dbReference>
<dbReference type="SFLD" id="SFLDF00027">
    <property type="entry name" value="p-type_atpase"/>
    <property type="match status" value="1"/>
</dbReference>
<keyword evidence="6 12" id="KW-0479">Metal-binding</keyword>
<evidence type="ECO:0000256" key="10">
    <source>
        <dbReference type="ARBA" id="ARBA00022989"/>
    </source>
</evidence>
<feature type="domain" description="HMA" evidence="14">
    <location>
        <begin position="99"/>
        <end position="164"/>
    </location>
</feature>
<dbReference type="InterPro" id="IPR036163">
    <property type="entry name" value="HMA_dom_sf"/>
</dbReference>
<dbReference type="SFLD" id="SFLDG00002">
    <property type="entry name" value="C1.7:_P-type_atpase_like"/>
    <property type="match status" value="1"/>
</dbReference>
<evidence type="ECO:0000256" key="7">
    <source>
        <dbReference type="ARBA" id="ARBA00022741"/>
    </source>
</evidence>
<dbReference type="InterPro" id="IPR044492">
    <property type="entry name" value="P_typ_ATPase_HD_dom"/>
</dbReference>
<dbReference type="Pfam" id="PF00702">
    <property type="entry name" value="Hydrolase"/>
    <property type="match status" value="1"/>
</dbReference>
<gene>
    <name evidence="15" type="ORF">SK069_17430</name>
</gene>
<keyword evidence="3 12" id="KW-1003">Cell membrane</keyword>
<dbReference type="NCBIfam" id="TIGR01494">
    <property type="entry name" value="ATPase_P-type"/>
    <property type="match status" value="1"/>
</dbReference>
<keyword evidence="9" id="KW-1278">Translocase</keyword>
<dbReference type="SFLD" id="SFLDS00003">
    <property type="entry name" value="Haloacid_Dehalogenase"/>
    <property type="match status" value="1"/>
</dbReference>
<evidence type="ECO:0000256" key="11">
    <source>
        <dbReference type="ARBA" id="ARBA00023136"/>
    </source>
</evidence>
<feature type="transmembrane region" description="Helical" evidence="12">
    <location>
        <begin position="406"/>
        <end position="426"/>
    </location>
</feature>
<dbReference type="PANTHER" id="PTHR48085:SF5">
    <property type="entry name" value="CADMIUM_ZINC-TRANSPORTING ATPASE HMA4-RELATED"/>
    <property type="match status" value="1"/>
</dbReference>
<dbReference type="InterPro" id="IPR001757">
    <property type="entry name" value="P_typ_ATPase"/>
</dbReference>
<dbReference type="Gene3D" id="3.40.1110.10">
    <property type="entry name" value="Calcium-transporting ATPase, cytoplasmic domain N"/>
    <property type="match status" value="1"/>
</dbReference>
<feature type="transmembrane region" description="Helical" evidence="12">
    <location>
        <begin position="744"/>
        <end position="767"/>
    </location>
</feature>
<dbReference type="EMBL" id="JAXAVX010000013">
    <property type="protein sequence ID" value="MDX8153384.1"/>
    <property type="molecule type" value="Genomic_DNA"/>
</dbReference>
<organism evidence="15 16">
    <name type="scientific">Patulibacter brassicae</name>
    <dbReference type="NCBI Taxonomy" id="1705717"/>
    <lineage>
        <taxon>Bacteria</taxon>
        <taxon>Bacillati</taxon>
        <taxon>Actinomycetota</taxon>
        <taxon>Thermoleophilia</taxon>
        <taxon>Solirubrobacterales</taxon>
        <taxon>Patulibacteraceae</taxon>
        <taxon>Patulibacter</taxon>
    </lineage>
</organism>
<evidence type="ECO:0000256" key="12">
    <source>
        <dbReference type="RuleBase" id="RU362081"/>
    </source>
</evidence>
<feature type="transmembrane region" description="Helical" evidence="12">
    <location>
        <begin position="207"/>
        <end position="226"/>
    </location>
</feature>
<keyword evidence="11 12" id="KW-0472">Membrane</keyword>
<evidence type="ECO:0000256" key="5">
    <source>
        <dbReference type="ARBA" id="ARBA00022692"/>
    </source>
</evidence>
<dbReference type="InterPro" id="IPR018303">
    <property type="entry name" value="ATPase_P-typ_P_site"/>
</dbReference>
<dbReference type="Gene3D" id="2.70.150.10">
    <property type="entry name" value="Calcium-transporting ATPase, cytoplasmic transduction domain A"/>
    <property type="match status" value="1"/>
</dbReference>
<dbReference type="InterPro" id="IPR023299">
    <property type="entry name" value="ATPase_P-typ_cyto_dom_N"/>
</dbReference>
<protein>
    <submittedName>
        <fullName evidence="15">Cation-translocating P-type ATPase</fullName>
    </submittedName>
</protein>
<dbReference type="NCBIfam" id="TIGR01512">
    <property type="entry name" value="ATPase-IB2_Cd"/>
    <property type="match status" value="1"/>
</dbReference>
<dbReference type="InterPro" id="IPR027256">
    <property type="entry name" value="P-typ_ATPase_IB"/>
</dbReference>
<dbReference type="PRINTS" id="PR00941">
    <property type="entry name" value="CDATPASE"/>
</dbReference>